<organism evidence="7 8">
    <name type="scientific">Rivihabitans pingtungensis</name>
    <dbReference type="NCBI Taxonomy" id="1054498"/>
    <lineage>
        <taxon>Bacteria</taxon>
        <taxon>Pseudomonadati</taxon>
        <taxon>Pseudomonadota</taxon>
        <taxon>Betaproteobacteria</taxon>
        <taxon>Neisseriales</taxon>
        <taxon>Aquaspirillaceae</taxon>
        <taxon>Rivihabitans</taxon>
    </lineage>
</organism>
<dbReference type="GO" id="GO:0005886">
    <property type="term" value="C:plasma membrane"/>
    <property type="evidence" value="ECO:0007669"/>
    <property type="project" value="UniProtKB-SubCell"/>
</dbReference>
<dbReference type="PIRSF" id="PIRSF006324">
    <property type="entry name" value="LeuE"/>
    <property type="match status" value="1"/>
</dbReference>
<comment type="caution">
    <text evidence="7">The sequence shown here is derived from an EMBL/GenBank/DDBJ whole genome shotgun (WGS) entry which is preliminary data.</text>
</comment>
<dbReference type="RefSeq" id="WP_110389462.1">
    <property type="nucleotide sequence ID" value="NZ_DAIMVG010000280.1"/>
</dbReference>
<dbReference type="Proteomes" id="UP000247555">
    <property type="component" value="Unassembled WGS sequence"/>
</dbReference>
<dbReference type="PANTHER" id="PTHR30086:SF20">
    <property type="entry name" value="ARGININE EXPORTER PROTEIN ARGO-RELATED"/>
    <property type="match status" value="1"/>
</dbReference>
<feature type="transmembrane region" description="Helical" evidence="6">
    <location>
        <begin position="6"/>
        <end position="28"/>
    </location>
</feature>
<reference evidence="7 8" key="1">
    <citation type="submission" date="2018-05" db="EMBL/GenBank/DDBJ databases">
        <title>Genomic Encyclopedia of Type Strains, Phase IV (KMG-IV): sequencing the most valuable type-strain genomes for metagenomic binning, comparative biology and taxonomic classification.</title>
        <authorList>
            <person name="Goeker M."/>
        </authorList>
    </citation>
    <scope>NUCLEOTIDE SEQUENCE [LARGE SCALE GENOMIC DNA]</scope>
    <source>
        <strain evidence="7 8">DSM 29661</strain>
    </source>
</reference>
<dbReference type="PANTHER" id="PTHR30086">
    <property type="entry name" value="ARGININE EXPORTER PROTEIN ARGO"/>
    <property type="match status" value="1"/>
</dbReference>
<keyword evidence="5 6" id="KW-0472">Membrane</keyword>
<protein>
    <submittedName>
        <fullName evidence="7">Threonine/homoserine/homoserine lactone efflux protein</fullName>
    </submittedName>
</protein>
<comment type="subcellular location">
    <subcellularLocation>
        <location evidence="1">Cell membrane</location>
        <topology evidence="1">Multi-pass membrane protein</topology>
    </subcellularLocation>
</comment>
<dbReference type="GO" id="GO:0015171">
    <property type="term" value="F:amino acid transmembrane transporter activity"/>
    <property type="evidence" value="ECO:0007669"/>
    <property type="project" value="TreeGrafter"/>
</dbReference>
<keyword evidence="4 6" id="KW-1133">Transmembrane helix</keyword>
<sequence>MHTSTLLLYLIAVSAVMITPGPSMLLALNNGACYGMRVALWGMAGAVLSDLLLIAAVGCGLGALLQTSEQLFSVVKWLGAAYLLYLAWGMWRAPAQPLRAEALAGGGQGGAAAFWRAVLVGLSNPKGVLFFSAFLPQFIRPDAPMAEQYLVLALISALVDCLMMSLYAFGGRHAMRTFSARVMRGVNRGCAGLLAAMAVGLTLYRRSDAV</sequence>
<evidence type="ECO:0000256" key="3">
    <source>
        <dbReference type="ARBA" id="ARBA00022692"/>
    </source>
</evidence>
<feature type="transmembrane region" description="Helical" evidence="6">
    <location>
        <begin position="185"/>
        <end position="204"/>
    </location>
</feature>
<proteinExistence type="predicted"/>
<keyword evidence="3 6" id="KW-0812">Transmembrane</keyword>
<evidence type="ECO:0000256" key="6">
    <source>
        <dbReference type="SAM" id="Phobius"/>
    </source>
</evidence>
<evidence type="ECO:0000256" key="4">
    <source>
        <dbReference type="ARBA" id="ARBA00022989"/>
    </source>
</evidence>
<evidence type="ECO:0000256" key="2">
    <source>
        <dbReference type="ARBA" id="ARBA00022475"/>
    </source>
</evidence>
<feature type="transmembrane region" description="Helical" evidence="6">
    <location>
        <begin position="40"/>
        <end position="65"/>
    </location>
</feature>
<dbReference type="Pfam" id="PF01810">
    <property type="entry name" value="LysE"/>
    <property type="match status" value="1"/>
</dbReference>
<name>A0A318KVH8_9NEIS</name>
<gene>
    <name evidence="7" type="ORF">DFR34_101163</name>
</gene>
<dbReference type="EMBL" id="QJKI01000001">
    <property type="protein sequence ID" value="PXX81934.1"/>
    <property type="molecule type" value="Genomic_DNA"/>
</dbReference>
<evidence type="ECO:0000256" key="1">
    <source>
        <dbReference type="ARBA" id="ARBA00004651"/>
    </source>
</evidence>
<evidence type="ECO:0000313" key="7">
    <source>
        <dbReference type="EMBL" id="PXX81934.1"/>
    </source>
</evidence>
<feature type="transmembrane region" description="Helical" evidence="6">
    <location>
        <begin position="71"/>
        <end position="91"/>
    </location>
</feature>
<evidence type="ECO:0000313" key="8">
    <source>
        <dbReference type="Proteomes" id="UP000247555"/>
    </source>
</evidence>
<accession>A0A318KVH8</accession>
<dbReference type="OrthoDB" id="9804822at2"/>
<dbReference type="InterPro" id="IPR001123">
    <property type="entry name" value="LeuE-type"/>
</dbReference>
<evidence type="ECO:0000256" key="5">
    <source>
        <dbReference type="ARBA" id="ARBA00023136"/>
    </source>
</evidence>
<dbReference type="AlphaFoldDB" id="A0A318KVH8"/>
<keyword evidence="8" id="KW-1185">Reference proteome</keyword>
<feature type="transmembrane region" description="Helical" evidence="6">
    <location>
        <begin position="149"/>
        <end position="170"/>
    </location>
</feature>
<keyword evidence="2" id="KW-1003">Cell membrane</keyword>